<gene>
    <name evidence="2" type="ORF">EV192_104314</name>
</gene>
<reference evidence="2 3" key="1">
    <citation type="submission" date="2019-03" db="EMBL/GenBank/DDBJ databases">
        <title>Genomic Encyclopedia of Type Strains, Phase IV (KMG-IV): sequencing the most valuable type-strain genomes for metagenomic binning, comparative biology and taxonomic classification.</title>
        <authorList>
            <person name="Goeker M."/>
        </authorList>
    </citation>
    <scope>NUCLEOTIDE SEQUENCE [LARGE SCALE GENOMIC DNA]</scope>
    <source>
        <strain evidence="2 3">DSM 45934</strain>
    </source>
</reference>
<dbReference type="InterPro" id="IPR036894">
    <property type="entry name" value="YbaB-like_sf"/>
</dbReference>
<dbReference type="RefSeq" id="WP_132117394.1">
    <property type="nucleotide sequence ID" value="NZ_SLWS01000004.1"/>
</dbReference>
<organism evidence="2 3">
    <name type="scientific">Actinocrispum wychmicini</name>
    <dbReference type="NCBI Taxonomy" id="1213861"/>
    <lineage>
        <taxon>Bacteria</taxon>
        <taxon>Bacillati</taxon>
        <taxon>Actinomycetota</taxon>
        <taxon>Actinomycetes</taxon>
        <taxon>Pseudonocardiales</taxon>
        <taxon>Pseudonocardiaceae</taxon>
        <taxon>Actinocrispum</taxon>
    </lineage>
</organism>
<dbReference type="OrthoDB" id="4762213at2"/>
<keyword evidence="3" id="KW-1185">Reference proteome</keyword>
<dbReference type="SUPFAM" id="SSF82607">
    <property type="entry name" value="YbaB-like"/>
    <property type="match status" value="1"/>
</dbReference>
<dbReference type="Proteomes" id="UP000295680">
    <property type="component" value="Unassembled WGS sequence"/>
</dbReference>
<evidence type="ECO:0000313" key="3">
    <source>
        <dbReference type="Proteomes" id="UP000295680"/>
    </source>
</evidence>
<dbReference type="GO" id="GO:0003677">
    <property type="term" value="F:DNA binding"/>
    <property type="evidence" value="ECO:0007669"/>
    <property type="project" value="UniProtKB-KW"/>
</dbReference>
<sequence>MDPEQWLAKYEKQLADVVARSKEAGARLRQVGGTATSPRGEVTVRVGAGGTLEDLTLTPAARTLESDELARLILDTTRQAQHTAGAQIVGISTEYFGEGPALDVIKQHLPAGVPVGRKRDDDDYFANPPEITNEPI</sequence>
<accession>A0A4R2JLJ9</accession>
<dbReference type="Gene3D" id="3.30.1310.10">
    <property type="entry name" value="Nucleoid-associated protein YbaB-like domain"/>
    <property type="match status" value="1"/>
</dbReference>
<protein>
    <submittedName>
        <fullName evidence="2">YbaB/EbfC DNA-binding family protein</fullName>
    </submittedName>
</protein>
<dbReference type="InterPro" id="IPR004401">
    <property type="entry name" value="YbaB/EbfC"/>
</dbReference>
<dbReference type="AlphaFoldDB" id="A0A4R2JLJ9"/>
<name>A0A4R2JLJ9_9PSEU</name>
<dbReference type="EMBL" id="SLWS01000004">
    <property type="protein sequence ID" value="TCO59472.1"/>
    <property type="molecule type" value="Genomic_DNA"/>
</dbReference>
<keyword evidence="2" id="KW-0238">DNA-binding</keyword>
<evidence type="ECO:0000313" key="2">
    <source>
        <dbReference type="EMBL" id="TCO59472.1"/>
    </source>
</evidence>
<feature type="region of interest" description="Disordered" evidence="1">
    <location>
        <begin position="113"/>
        <end position="136"/>
    </location>
</feature>
<comment type="caution">
    <text evidence="2">The sequence shown here is derived from an EMBL/GenBank/DDBJ whole genome shotgun (WGS) entry which is preliminary data.</text>
</comment>
<evidence type="ECO:0000256" key="1">
    <source>
        <dbReference type="SAM" id="MobiDB-lite"/>
    </source>
</evidence>
<proteinExistence type="predicted"/>
<dbReference type="Pfam" id="PF02575">
    <property type="entry name" value="YbaB_DNA_bd"/>
    <property type="match status" value="1"/>
</dbReference>